<evidence type="ECO:0000256" key="7">
    <source>
        <dbReference type="SAM" id="MobiDB-lite"/>
    </source>
</evidence>
<feature type="region of interest" description="Disordered" evidence="7">
    <location>
        <begin position="1"/>
        <end position="20"/>
    </location>
</feature>
<feature type="transmembrane region" description="Helical" evidence="8">
    <location>
        <begin position="157"/>
        <end position="175"/>
    </location>
</feature>
<sequence length="594" mass="65581">MATYDDVTPELDTPEPSPIHEKTPLIVQGQDADDETEKIFFKSKAARFRVIFCILVIELCERLTYYSISANLVLFCTSELNLTSAQAVTVSLVFTGTSYLFPIFGGFVADSISGKFNAIYGSALAYFIGAALLPVVAIDFMNLTDSAYELTVVQKRFFYFIALLLVSIGTGGIKSNVGPFGAQQAEDLGRDAVQTFFNWFYWFINIGSAVSFSVVAYVQQEISFVYGYLIPTISILFAIILLLAGRNSYINRPPQGSAYSRVFKIVGQSTKGITAKSETCDVVNSCLDRAKTSHGGSYTDAHVEEVKLLGRIIPIFLTIIPYWTIYFQMQSTYFLQGEVLRLNVEDFVIPISALNLFNIVIILVLIPVMDRCVYPLIKKCGVNFTPLRRIGFGMILATISITIAGITEIYRKNVMQGGGYFQQEINDVSYNSSNLTIFVQIPQFALVGASEVFTSITGLEFAFSQSPASMQGVVMGMFLLTSGLGSYLGSLLVAIVNSASEDNPWIPDDVNCGYLERFFFLLAAILSVDFMIFVILAVKYKYVDPEEQIKFTEISEDCQPKQGVAAKTIESTAPPVREPGFTTVTDMKSEDTSV</sequence>
<dbReference type="SUPFAM" id="SSF103473">
    <property type="entry name" value="MFS general substrate transporter"/>
    <property type="match status" value="1"/>
</dbReference>
<keyword evidence="4" id="KW-0813">Transport</keyword>
<evidence type="ECO:0000313" key="9">
    <source>
        <dbReference type="Proteomes" id="UP000694865"/>
    </source>
</evidence>
<feature type="transmembrane region" description="Helical" evidence="8">
    <location>
        <begin position="441"/>
        <end position="463"/>
    </location>
</feature>
<organism evidence="9 10">
    <name type="scientific">Saccoglossus kowalevskii</name>
    <name type="common">Acorn worm</name>
    <dbReference type="NCBI Taxonomy" id="10224"/>
    <lineage>
        <taxon>Eukaryota</taxon>
        <taxon>Metazoa</taxon>
        <taxon>Hemichordata</taxon>
        <taxon>Enteropneusta</taxon>
        <taxon>Harrimaniidae</taxon>
        <taxon>Saccoglossus</taxon>
    </lineage>
</organism>
<dbReference type="RefSeq" id="XP_002739447.1">
    <property type="nucleotide sequence ID" value="XM_002739401.1"/>
</dbReference>
<dbReference type="Gene3D" id="1.20.1250.20">
    <property type="entry name" value="MFS general substrate transporter like domains"/>
    <property type="match status" value="1"/>
</dbReference>
<protein>
    <submittedName>
        <fullName evidence="10">Solute carrier family 15 member 4-like</fullName>
    </submittedName>
</protein>
<evidence type="ECO:0000256" key="6">
    <source>
        <dbReference type="ARBA" id="ARBA00023136"/>
    </source>
</evidence>
<reference evidence="10" key="1">
    <citation type="submission" date="2025-08" db="UniProtKB">
        <authorList>
            <consortium name="RefSeq"/>
        </authorList>
    </citation>
    <scope>IDENTIFICATION</scope>
    <source>
        <tissue evidence="10">Testes</tissue>
    </source>
</reference>
<feature type="transmembrane region" description="Helical" evidence="8">
    <location>
        <begin position="390"/>
        <end position="410"/>
    </location>
</feature>
<feature type="transmembrane region" description="Helical" evidence="8">
    <location>
        <begin position="224"/>
        <end position="244"/>
    </location>
</feature>
<feature type="transmembrane region" description="Helical" evidence="8">
    <location>
        <begin position="347"/>
        <end position="369"/>
    </location>
</feature>
<evidence type="ECO:0000256" key="4">
    <source>
        <dbReference type="ARBA" id="ARBA00022856"/>
    </source>
</evidence>
<feature type="transmembrane region" description="Helical" evidence="8">
    <location>
        <begin position="48"/>
        <end position="68"/>
    </location>
</feature>
<dbReference type="InterPro" id="IPR000109">
    <property type="entry name" value="POT_fam"/>
</dbReference>
<comment type="subcellular location">
    <subcellularLocation>
        <location evidence="1">Membrane</location>
        <topology evidence="1">Multi-pass membrane protein</topology>
    </subcellularLocation>
</comment>
<evidence type="ECO:0000256" key="3">
    <source>
        <dbReference type="ARBA" id="ARBA00022692"/>
    </source>
</evidence>
<keyword evidence="5 8" id="KW-1133">Transmembrane helix</keyword>
<evidence type="ECO:0000256" key="1">
    <source>
        <dbReference type="ARBA" id="ARBA00004141"/>
    </source>
</evidence>
<dbReference type="PANTHER" id="PTHR11654">
    <property type="entry name" value="OLIGOPEPTIDE TRANSPORTER-RELATED"/>
    <property type="match status" value="1"/>
</dbReference>
<gene>
    <name evidence="10" type="primary">LOC100374039</name>
</gene>
<dbReference type="Proteomes" id="UP000694865">
    <property type="component" value="Unplaced"/>
</dbReference>
<feature type="transmembrane region" description="Helical" evidence="8">
    <location>
        <begin position="196"/>
        <end position="218"/>
    </location>
</feature>
<dbReference type="InterPro" id="IPR036259">
    <property type="entry name" value="MFS_trans_sf"/>
</dbReference>
<dbReference type="GeneID" id="100374039"/>
<keyword evidence="9" id="KW-1185">Reference proteome</keyword>
<keyword evidence="4" id="KW-0653">Protein transport</keyword>
<proteinExistence type="inferred from homology"/>
<name>A0ABM0GXD7_SACKO</name>
<comment type="similarity">
    <text evidence="2">Belongs to the major facilitator superfamily. Proton-dependent oligopeptide transporter (POT/PTR) (TC 2.A.17) family.</text>
</comment>
<feature type="transmembrane region" description="Helical" evidence="8">
    <location>
        <begin position="88"/>
        <end position="109"/>
    </location>
</feature>
<keyword evidence="3 8" id="KW-0812">Transmembrane</keyword>
<keyword evidence="4" id="KW-0571">Peptide transport</keyword>
<evidence type="ECO:0000313" key="10">
    <source>
        <dbReference type="RefSeq" id="XP_002739447.1"/>
    </source>
</evidence>
<feature type="transmembrane region" description="Helical" evidence="8">
    <location>
        <begin position="518"/>
        <end position="538"/>
    </location>
</feature>
<feature type="transmembrane region" description="Helical" evidence="8">
    <location>
        <begin position="475"/>
        <end position="498"/>
    </location>
</feature>
<evidence type="ECO:0000256" key="2">
    <source>
        <dbReference type="ARBA" id="ARBA00005982"/>
    </source>
</evidence>
<accession>A0ABM0GXD7</accession>
<evidence type="ECO:0000256" key="5">
    <source>
        <dbReference type="ARBA" id="ARBA00022989"/>
    </source>
</evidence>
<dbReference type="Pfam" id="PF00854">
    <property type="entry name" value="PTR2"/>
    <property type="match status" value="1"/>
</dbReference>
<evidence type="ECO:0000256" key="8">
    <source>
        <dbReference type="SAM" id="Phobius"/>
    </source>
</evidence>
<feature type="transmembrane region" description="Helical" evidence="8">
    <location>
        <begin position="308"/>
        <end position="327"/>
    </location>
</feature>
<feature type="transmembrane region" description="Helical" evidence="8">
    <location>
        <begin position="116"/>
        <end position="137"/>
    </location>
</feature>
<keyword evidence="6 8" id="KW-0472">Membrane</keyword>